<organism evidence="1 2">
    <name type="scientific">Spirosoma oryzae</name>
    <dbReference type="NCBI Taxonomy" id="1469603"/>
    <lineage>
        <taxon>Bacteria</taxon>
        <taxon>Pseudomonadati</taxon>
        <taxon>Bacteroidota</taxon>
        <taxon>Cytophagia</taxon>
        <taxon>Cytophagales</taxon>
        <taxon>Cytophagaceae</taxon>
        <taxon>Spirosoma</taxon>
    </lineage>
</organism>
<dbReference type="AlphaFoldDB" id="A0A2T0T5S3"/>
<name>A0A2T0T5S3_9BACT</name>
<comment type="caution">
    <text evidence="1">The sequence shown here is derived from an EMBL/GenBank/DDBJ whole genome shotgun (WGS) entry which is preliminary data.</text>
</comment>
<protein>
    <recommendedName>
        <fullName evidence="3">Lipocalin-like protein</fullName>
    </recommendedName>
</protein>
<dbReference type="PROSITE" id="PS51257">
    <property type="entry name" value="PROKAR_LIPOPROTEIN"/>
    <property type="match status" value="1"/>
</dbReference>
<dbReference type="EMBL" id="PVTE01000006">
    <property type="protein sequence ID" value="PRY40981.1"/>
    <property type="molecule type" value="Genomic_DNA"/>
</dbReference>
<dbReference type="Proteomes" id="UP000238375">
    <property type="component" value="Unassembled WGS sequence"/>
</dbReference>
<sequence>MQRLLMRKTSFLPIFSILAIAGMLMGCPSSKTPPLSERIAKAWTARIVTENGNVAYTRGGTSNIRTYNNFKLDLSSAPTVRLTEFDGNTFVGTYSVQDNPQQLTLTALQPQPTGTNGTISYTINSISDTELVLTRTTTSQKTGGTTNVYTLSNP</sequence>
<evidence type="ECO:0008006" key="3">
    <source>
        <dbReference type="Google" id="ProtNLM"/>
    </source>
</evidence>
<evidence type="ECO:0000313" key="1">
    <source>
        <dbReference type="EMBL" id="PRY40981.1"/>
    </source>
</evidence>
<keyword evidence="2" id="KW-1185">Reference proteome</keyword>
<gene>
    <name evidence="1" type="ORF">CLV58_106166</name>
</gene>
<proteinExistence type="predicted"/>
<accession>A0A2T0T5S3</accession>
<evidence type="ECO:0000313" key="2">
    <source>
        <dbReference type="Proteomes" id="UP000238375"/>
    </source>
</evidence>
<reference evidence="1 2" key="1">
    <citation type="submission" date="2018-03" db="EMBL/GenBank/DDBJ databases">
        <title>Genomic Encyclopedia of Archaeal and Bacterial Type Strains, Phase II (KMG-II): from individual species to whole genera.</title>
        <authorList>
            <person name="Goeker M."/>
        </authorList>
    </citation>
    <scope>NUCLEOTIDE SEQUENCE [LARGE SCALE GENOMIC DNA]</scope>
    <source>
        <strain evidence="1 2">DSM 28354</strain>
    </source>
</reference>